<dbReference type="PANTHER" id="PTHR32063">
    <property type="match status" value="1"/>
</dbReference>
<dbReference type="InterPro" id="IPR027463">
    <property type="entry name" value="AcrB_DN_DC_subdom"/>
</dbReference>
<dbReference type="Gene3D" id="3.30.2090.10">
    <property type="entry name" value="Multidrug efflux transporter AcrB TolC docking domain, DN and DC subdomains"/>
    <property type="match status" value="2"/>
</dbReference>
<dbReference type="PANTHER" id="PTHR32063:SF33">
    <property type="entry name" value="RND SUPERFAMILY EFFLUX PUMP PERMEASE COMPONENT"/>
    <property type="match status" value="1"/>
</dbReference>
<dbReference type="Gene3D" id="3.30.70.1320">
    <property type="entry name" value="Multidrug efflux transporter AcrB pore domain like"/>
    <property type="match status" value="1"/>
</dbReference>
<dbReference type="SUPFAM" id="SSF82693">
    <property type="entry name" value="Multidrug efflux transporter AcrB pore domain, PN1, PN2, PC1 and PC2 subdomains"/>
    <property type="match status" value="2"/>
</dbReference>
<keyword evidence="3" id="KW-1185">Reference proteome</keyword>
<gene>
    <name evidence="2" type="ORF">FJR45_04975</name>
</gene>
<dbReference type="Pfam" id="PF00873">
    <property type="entry name" value="ACR_tran"/>
    <property type="match status" value="1"/>
</dbReference>
<dbReference type="InterPro" id="IPR001036">
    <property type="entry name" value="Acrflvin-R"/>
</dbReference>
<feature type="transmembrane region" description="Helical" evidence="1">
    <location>
        <begin position="453"/>
        <end position="478"/>
    </location>
</feature>
<dbReference type="SUPFAM" id="SSF82714">
    <property type="entry name" value="Multidrug efflux transporter AcrB TolC docking domain, DN and DC subdomains"/>
    <property type="match status" value="1"/>
</dbReference>
<dbReference type="PRINTS" id="PR00702">
    <property type="entry name" value="ACRIFLAVINRP"/>
</dbReference>
<dbReference type="GO" id="GO:0005886">
    <property type="term" value="C:plasma membrane"/>
    <property type="evidence" value="ECO:0007669"/>
    <property type="project" value="TreeGrafter"/>
</dbReference>
<dbReference type="Proteomes" id="UP000593719">
    <property type="component" value="Chromosome"/>
</dbReference>
<keyword evidence="1" id="KW-0812">Transmembrane</keyword>
<feature type="transmembrane region" description="Helical" evidence="1">
    <location>
        <begin position="329"/>
        <end position="348"/>
    </location>
</feature>
<dbReference type="KEGG" id="ssei:FJR45_04975"/>
<feature type="transmembrane region" description="Helical" evidence="1">
    <location>
        <begin position="965"/>
        <end position="986"/>
    </location>
</feature>
<dbReference type="Gene3D" id="1.20.1640.10">
    <property type="entry name" value="Multidrug efflux transporter AcrB transmembrane domain"/>
    <property type="match status" value="2"/>
</dbReference>
<feature type="transmembrane region" description="Helical" evidence="1">
    <location>
        <begin position="872"/>
        <end position="891"/>
    </location>
</feature>
<keyword evidence="1" id="KW-0472">Membrane</keyword>
<dbReference type="GO" id="GO:0042910">
    <property type="term" value="F:xenobiotic transmembrane transporter activity"/>
    <property type="evidence" value="ECO:0007669"/>
    <property type="project" value="TreeGrafter"/>
</dbReference>
<evidence type="ECO:0000256" key="1">
    <source>
        <dbReference type="SAM" id="Phobius"/>
    </source>
</evidence>
<dbReference type="Gene3D" id="3.30.70.1440">
    <property type="entry name" value="Multidrug efflux transporter AcrB pore domain"/>
    <property type="match status" value="1"/>
</dbReference>
<name>A0A7M1B0T8_9BACT</name>
<dbReference type="RefSeq" id="WP_193151621.1">
    <property type="nucleotide sequence ID" value="NZ_CP041235.1"/>
</dbReference>
<organism evidence="2 3">
    <name type="scientific">Sulfurimonas sediminis</name>
    <dbReference type="NCBI Taxonomy" id="2590020"/>
    <lineage>
        <taxon>Bacteria</taxon>
        <taxon>Pseudomonadati</taxon>
        <taxon>Campylobacterota</taxon>
        <taxon>Epsilonproteobacteria</taxon>
        <taxon>Campylobacterales</taxon>
        <taxon>Sulfurimonadaceae</taxon>
        <taxon>Sulfurimonas</taxon>
    </lineage>
</organism>
<dbReference type="EMBL" id="CP041235">
    <property type="protein sequence ID" value="QOP43334.1"/>
    <property type="molecule type" value="Genomic_DNA"/>
</dbReference>
<evidence type="ECO:0000313" key="3">
    <source>
        <dbReference type="Proteomes" id="UP000593719"/>
    </source>
</evidence>
<feature type="transmembrane region" description="Helical" evidence="1">
    <location>
        <begin position="898"/>
        <end position="918"/>
    </location>
</feature>
<proteinExistence type="predicted"/>
<dbReference type="Gene3D" id="3.30.70.1430">
    <property type="entry name" value="Multidrug efflux transporter AcrB pore domain"/>
    <property type="match status" value="2"/>
</dbReference>
<feature type="transmembrane region" description="Helical" evidence="1">
    <location>
        <begin position="924"/>
        <end position="944"/>
    </location>
</feature>
<feature type="transmembrane region" description="Helical" evidence="1">
    <location>
        <begin position="355"/>
        <end position="373"/>
    </location>
</feature>
<reference evidence="2 3" key="1">
    <citation type="submission" date="2019-06" db="EMBL/GenBank/DDBJ databases">
        <title>Sulfurimonas gotlandica sp. nov., a chemoautotrophic and psychrotolerant epsilonproteobacterium isolated from a pelagic redoxcline, and an emended description of the genus Sulfurimonas.</title>
        <authorList>
            <person name="Wang S."/>
            <person name="Jiang L."/>
            <person name="Shao Z."/>
        </authorList>
    </citation>
    <scope>NUCLEOTIDE SEQUENCE [LARGE SCALE GENOMIC DNA]</scope>
    <source>
        <strain evidence="2 3">S2-6</strain>
    </source>
</reference>
<sequence length="1029" mass="115434">MFKKILRFFLENYKINYTLFFLLFALGIYSYSKIPKEISPVIEPNSIAIRGSYSGTSVDTLNNMVVIPIENEVKNIIGVQNVNAIVSPGKFSIVLELEKNADKTKVIASTQDALALVRVNLPADMITPTIRSVAHSRSIMHLSIISSKVSRAKLKTLAKEIKVKITSMKDISDVTIFGNSKLYYEVLIDEKKVDAYGLSLDNIVKVFSELSYIYPLGKISNAQEQFFITTKNLPHFSSNIENTIITIDNQQIILKEIAKVTKKYEDASTLASVNAQNSITLAISQNPKGDAISIANEIKNFIAKQTIKDVAFNIKMDKTVLIKDRLNTVVSNILLGILLITLLTSVLINFRIALVIALGIPTSFIIGTIYFYLTGYSININSLVGVLIAIGIIVDDAIVVSENIQQYIEKGYSAKKAALLGTKEVAKPVTIASVTTIFSFIPLLMLSGKLGEIVALIPIAFSALVIASLLESFIFLPIHASHILGTKSKTLSWHKAQKIYQKILHTVFAYQKTFLTLFMIFIPLLLLYFVQHSRFQLFQSFDSATINITFKANTNTTLEDSLKIVQTIEKDILDKQNLFFVKDISSTAGYRRTATGVAEMYPYVGYVSLELYKTKQQNFVEKYITPYLSFYYDSKGRIREYASKDIAKKLRLFLKEKKYKEHFKLYDLAVVEKSMGHTKADIRIGVISHNHKRAIQAVQAIEYAFSQINGIKYFGDNVNLGRDEITLAINNYGKQLGITQKYLGEYVSNLYLSKKVGTLFDGNELLDIKIKSVNYEDTLQNFKNLEIPLKDKSIVLLKDICTFTKVASLERLIKENGETTFYIFANVDASVVTASEALDQLTPILQEIQKKYKIKLKFKGEREQKRVMQTEMIFASLLAIILIFIAILYLFNSFKETLIIMSVIPFSLLGVYLGHFFMHLNISLPSLIGALGLAGVIVNDGIIMMDTIRKAKSENEIFVLASRRLRPIIITSLTTIVGLSSLMFFATAETAVFQPLAVSMGFGLLWGTILNLIYLPTLYLFSSGKRLLA</sequence>
<dbReference type="AlphaFoldDB" id="A0A7M1B0T8"/>
<feature type="transmembrane region" description="Helical" evidence="1">
    <location>
        <begin position="998"/>
        <end position="1021"/>
    </location>
</feature>
<evidence type="ECO:0000313" key="2">
    <source>
        <dbReference type="EMBL" id="QOP43334.1"/>
    </source>
</evidence>
<feature type="transmembrane region" description="Helical" evidence="1">
    <location>
        <begin position="425"/>
        <end position="447"/>
    </location>
</feature>
<feature type="transmembrane region" description="Helical" evidence="1">
    <location>
        <begin position="379"/>
        <end position="404"/>
    </location>
</feature>
<protein>
    <submittedName>
        <fullName evidence="2">Efflux RND transporter permease subunit</fullName>
    </submittedName>
</protein>
<dbReference type="SUPFAM" id="SSF82866">
    <property type="entry name" value="Multidrug efflux transporter AcrB transmembrane domain"/>
    <property type="match status" value="2"/>
</dbReference>
<feature type="transmembrane region" description="Helical" evidence="1">
    <location>
        <begin position="507"/>
        <end position="530"/>
    </location>
</feature>
<accession>A0A7M1B0T8</accession>
<keyword evidence="1" id="KW-1133">Transmembrane helix</keyword>